<reference evidence="2 5" key="2">
    <citation type="submission" date="2016-10" db="EMBL/GenBank/DDBJ databases">
        <title>Hydorgenophaga sp. LPB0072 isolated from gastropod.</title>
        <authorList>
            <person name="Kim E."/>
            <person name="Yi H."/>
        </authorList>
    </citation>
    <scope>NUCLEOTIDE SEQUENCE [LARGE SCALE GENOMIC DNA]</scope>
    <source>
        <strain evidence="2 5">LPB0072</strain>
    </source>
</reference>
<evidence type="ECO:0000313" key="3">
    <source>
        <dbReference type="EMBL" id="OAD40115.1"/>
    </source>
</evidence>
<dbReference type="EMBL" id="LVWD01000034">
    <property type="protein sequence ID" value="OAD40115.1"/>
    <property type="molecule type" value="Genomic_DNA"/>
</dbReference>
<dbReference type="Proteomes" id="UP000185680">
    <property type="component" value="Chromosome"/>
</dbReference>
<dbReference type="STRING" id="1763535.LPB072_08815"/>
<keyword evidence="1" id="KW-0812">Transmembrane</keyword>
<dbReference type="Proteomes" id="UP000185657">
    <property type="component" value="Unassembled WGS sequence"/>
</dbReference>
<accession>A0A167H0V5</accession>
<dbReference type="AlphaFoldDB" id="A0A167H0V5"/>
<evidence type="ECO:0000256" key="1">
    <source>
        <dbReference type="SAM" id="Phobius"/>
    </source>
</evidence>
<dbReference type="KEGG" id="hyl:LPB072_08815"/>
<dbReference type="PROSITE" id="PS00409">
    <property type="entry name" value="PROKAR_NTER_METHYL"/>
    <property type="match status" value="1"/>
</dbReference>
<dbReference type="Pfam" id="PF16074">
    <property type="entry name" value="PilW"/>
    <property type="match status" value="1"/>
</dbReference>
<evidence type="ECO:0000313" key="4">
    <source>
        <dbReference type="Proteomes" id="UP000185657"/>
    </source>
</evidence>
<evidence type="ECO:0000313" key="5">
    <source>
        <dbReference type="Proteomes" id="UP000185680"/>
    </source>
</evidence>
<dbReference type="InterPro" id="IPR012902">
    <property type="entry name" value="N_methyl_site"/>
</dbReference>
<keyword evidence="1" id="KW-0472">Membrane</keyword>
<dbReference type="InterPro" id="IPR032092">
    <property type="entry name" value="PilW"/>
</dbReference>
<keyword evidence="4" id="KW-1185">Reference proteome</keyword>
<evidence type="ECO:0008006" key="6">
    <source>
        <dbReference type="Google" id="ProtNLM"/>
    </source>
</evidence>
<evidence type="ECO:0000313" key="2">
    <source>
        <dbReference type="EMBL" id="AOW12930.1"/>
    </source>
</evidence>
<name>A0A167H0V5_9BURK</name>
<reference evidence="3 4" key="1">
    <citation type="submission" date="2016-02" db="EMBL/GenBank/DDBJ databases">
        <title>Draft genome sequence of Hydrogenophaga sp. LPB0072.</title>
        <authorList>
            <person name="Shin S.-K."/>
            <person name="Yi H."/>
        </authorList>
    </citation>
    <scope>NUCLEOTIDE SEQUENCE [LARGE SCALE GENOMIC DNA]</scope>
    <source>
        <strain evidence="3 4">LPB0072</strain>
    </source>
</reference>
<keyword evidence="1" id="KW-1133">Transmembrane helix</keyword>
<dbReference type="EMBL" id="CP017476">
    <property type="protein sequence ID" value="AOW12930.1"/>
    <property type="molecule type" value="Genomic_DNA"/>
</dbReference>
<protein>
    <recommendedName>
        <fullName evidence="6">Pilus assembly protein PilW</fullName>
    </recommendedName>
</protein>
<organism evidence="2 5">
    <name type="scientific">Hydrogenophaga crassostreae</name>
    <dbReference type="NCBI Taxonomy" id="1763535"/>
    <lineage>
        <taxon>Bacteria</taxon>
        <taxon>Pseudomonadati</taxon>
        <taxon>Pseudomonadota</taxon>
        <taxon>Betaproteobacteria</taxon>
        <taxon>Burkholderiales</taxon>
        <taxon>Comamonadaceae</taxon>
        <taxon>Hydrogenophaga</taxon>
    </lineage>
</organism>
<dbReference type="Pfam" id="PF07963">
    <property type="entry name" value="N_methyl"/>
    <property type="match status" value="1"/>
</dbReference>
<proteinExistence type="predicted"/>
<sequence>MLLQQRTRIHQAGVSLVELMVAMTIGLFLMGAVGIIYVNTSSTSRSSTLESQMNEDASLALEILQQQIRLAGYSTIGATGARNFSGSAVRGCDGGFGTAGANNGGTLAFSALTCDSGTGPDALAVRYEGTVLNSQLADDSSAPPVKRPANCSHNGINNWVAGAAEGSALPIALADNRYYIANDANNVPSLFCKGRDGSAGTGFSAAAALIPNIEDMQIRYGITNAFGATGTNVPHQITAYVDAGDAELGNTVADIPNWARVTAIRICLLARTANPVPPGSNDFADLGQYTDCSGTVQTNTDRFLRRAYVTTINLRNMRPRIPASYEPGRNPFSDDS</sequence>
<dbReference type="GO" id="GO:0043683">
    <property type="term" value="P:type IV pilus assembly"/>
    <property type="evidence" value="ECO:0007669"/>
    <property type="project" value="InterPro"/>
</dbReference>
<gene>
    <name evidence="2" type="ORF">LPB072_08815</name>
    <name evidence="3" type="ORF">LPB72_18310</name>
</gene>
<feature type="transmembrane region" description="Helical" evidence="1">
    <location>
        <begin position="12"/>
        <end position="38"/>
    </location>
</feature>